<name>A0A9X1ZIK0_9GAMM</name>
<dbReference type="GO" id="GO:0003700">
    <property type="term" value="F:DNA-binding transcription factor activity"/>
    <property type="evidence" value="ECO:0007669"/>
    <property type="project" value="InterPro"/>
</dbReference>
<dbReference type="PROSITE" id="PS50931">
    <property type="entry name" value="HTH_LYSR"/>
    <property type="match status" value="1"/>
</dbReference>
<sequence>MDTDLLKTFLEVSKTRHFGKAAENLFLTRSAVSFRIKQLEMILGVELFERLRNNIQPTPAGERMIGHADAVLMAWERAKQDVSINDNHSSQLTIGAAHNIWDTYLQRFFQPLHLGLSGVALRTEIISPQLMIRQLLERSIDIAVTFDPPQLEEVAVTKLLDVSLCLVSHQADIDLSDINNVNYIKVDWGTAFNITHAQEFAMLPTPVLHTSSARIGLDFILNNGGCAFLPKPLIEHYIEAGQLFYVAGAKTIDRHVYAAFWSGNERMAKVEQAITLLQGESTMAASK</sequence>
<dbReference type="EMBL" id="JAKIKP010000006">
    <property type="protein sequence ID" value="MCL1143004.1"/>
    <property type="molecule type" value="Genomic_DNA"/>
</dbReference>
<keyword evidence="7" id="KW-1185">Reference proteome</keyword>
<dbReference type="CDD" id="cd05466">
    <property type="entry name" value="PBP2_LTTR_substrate"/>
    <property type="match status" value="1"/>
</dbReference>
<feature type="domain" description="HTH lysR-type" evidence="5">
    <location>
        <begin position="1"/>
        <end position="58"/>
    </location>
</feature>
<dbReference type="InterPro" id="IPR036388">
    <property type="entry name" value="WH-like_DNA-bd_sf"/>
</dbReference>
<accession>A0A9X1ZIK0</accession>
<organism evidence="6 7">
    <name type="scientific">Shewanella gaetbuli</name>
    <dbReference type="NCBI Taxonomy" id="220752"/>
    <lineage>
        <taxon>Bacteria</taxon>
        <taxon>Pseudomonadati</taxon>
        <taxon>Pseudomonadota</taxon>
        <taxon>Gammaproteobacteria</taxon>
        <taxon>Alteromonadales</taxon>
        <taxon>Shewanellaceae</taxon>
        <taxon>Shewanella</taxon>
    </lineage>
</organism>
<dbReference type="SUPFAM" id="SSF53850">
    <property type="entry name" value="Periplasmic binding protein-like II"/>
    <property type="match status" value="1"/>
</dbReference>
<evidence type="ECO:0000256" key="4">
    <source>
        <dbReference type="ARBA" id="ARBA00023163"/>
    </source>
</evidence>
<dbReference type="PANTHER" id="PTHR30126">
    <property type="entry name" value="HTH-TYPE TRANSCRIPTIONAL REGULATOR"/>
    <property type="match status" value="1"/>
</dbReference>
<reference evidence="6" key="1">
    <citation type="submission" date="2022-01" db="EMBL/GenBank/DDBJ databases">
        <title>Whole genome-based taxonomy of the Shewanellaceae.</title>
        <authorList>
            <person name="Martin-Rodriguez A.J."/>
        </authorList>
    </citation>
    <scope>NUCLEOTIDE SEQUENCE</scope>
    <source>
        <strain evidence="6">DSM 16422</strain>
    </source>
</reference>
<dbReference type="AlphaFoldDB" id="A0A9X1ZIK0"/>
<keyword evidence="3" id="KW-0238">DNA-binding</keyword>
<dbReference type="InterPro" id="IPR005119">
    <property type="entry name" value="LysR_subst-bd"/>
</dbReference>
<dbReference type="Proteomes" id="UP001139333">
    <property type="component" value="Unassembled WGS sequence"/>
</dbReference>
<evidence type="ECO:0000313" key="7">
    <source>
        <dbReference type="Proteomes" id="UP001139333"/>
    </source>
</evidence>
<comment type="caution">
    <text evidence="6">The sequence shown here is derived from an EMBL/GenBank/DDBJ whole genome shotgun (WGS) entry which is preliminary data.</text>
</comment>
<evidence type="ECO:0000259" key="5">
    <source>
        <dbReference type="PROSITE" id="PS50931"/>
    </source>
</evidence>
<dbReference type="InterPro" id="IPR036390">
    <property type="entry name" value="WH_DNA-bd_sf"/>
</dbReference>
<dbReference type="Pfam" id="PF03466">
    <property type="entry name" value="LysR_substrate"/>
    <property type="match status" value="1"/>
</dbReference>
<dbReference type="Gene3D" id="3.40.190.290">
    <property type="match status" value="1"/>
</dbReference>
<dbReference type="SUPFAM" id="SSF46785">
    <property type="entry name" value="Winged helix' DNA-binding domain"/>
    <property type="match status" value="1"/>
</dbReference>
<dbReference type="InterPro" id="IPR000847">
    <property type="entry name" value="LysR_HTH_N"/>
</dbReference>
<dbReference type="Pfam" id="PF00126">
    <property type="entry name" value="HTH_1"/>
    <property type="match status" value="1"/>
</dbReference>
<dbReference type="FunFam" id="1.10.10.10:FF:000001">
    <property type="entry name" value="LysR family transcriptional regulator"/>
    <property type="match status" value="1"/>
</dbReference>
<dbReference type="PRINTS" id="PR00039">
    <property type="entry name" value="HTHLYSR"/>
</dbReference>
<evidence type="ECO:0000313" key="6">
    <source>
        <dbReference type="EMBL" id="MCL1143004.1"/>
    </source>
</evidence>
<protein>
    <submittedName>
        <fullName evidence="6">LysR family transcriptional regulator</fullName>
    </submittedName>
</protein>
<dbReference type="PANTHER" id="PTHR30126:SF21">
    <property type="entry name" value="TRANSCRIPTIONAL REGULATOR-RELATED"/>
    <property type="match status" value="1"/>
</dbReference>
<keyword evidence="4" id="KW-0804">Transcription</keyword>
<dbReference type="GO" id="GO:0000976">
    <property type="term" value="F:transcription cis-regulatory region binding"/>
    <property type="evidence" value="ECO:0007669"/>
    <property type="project" value="TreeGrafter"/>
</dbReference>
<proteinExistence type="inferred from homology"/>
<evidence type="ECO:0000256" key="2">
    <source>
        <dbReference type="ARBA" id="ARBA00023015"/>
    </source>
</evidence>
<comment type="similarity">
    <text evidence="1">Belongs to the LysR transcriptional regulatory family.</text>
</comment>
<evidence type="ECO:0000256" key="1">
    <source>
        <dbReference type="ARBA" id="ARBA00009437"/>
    </source>
</evidence>
<dbReference type="RefSeq" id="WP_248995690.1">
    <property type="nucleotide sequence ID" value="NZ_JAKIKP010000006.1"/>
</dbReference>
<dbReference type="Gene3D" id="1.10.10.10">
    <property type="entry name" value="Winged helix-like DNA-binding domain superfamily/Winged helix DNA-binding domain"/>
    <property type="match status" value="1"/>
</dbReference>
<evidence type="ECO:0000256" key="3">
    <source>
        <dbReference type="ARBA" id="ARBA00023125"/>
    </source>
</evidence>
<gene>
    <name evidence="6" type="ORF">L2672_09890</name>
</gene>
<keyword evidence="2" id="KW-0805">Transcription regulation</keyword>